<evidence type="ECO:0000259" key="10">
    <source>
        <dbReference type="PROSITE" id="PS50262"/>
    </source>
</evidence>
<dbReference type="CDD" id="cd14978">
    <property type="entry name" value="7tmA_FMRFamide_R-like"/>
    <property type="match status" value="1"/>
</dbReference>
<comment type="similarity">
    <text evidence="8">Belongs to the G-protein coupled receptor 1 family.</text>
</comment>
<organism evidence="11 12">
    <name type="scientific">Bugula neritina</name>
    <name type="common">Brown bryozoan</name>
    <name type="synonym">Sertularia neritina</name>
    <dbReference type="NCBI Taxonomy" id="10212"/>
    <lineage>
        <taxon>Eukaryota</taxon>
        <taxon>Metazoa</taxon>
        <taxon>Spiralia</taxon>
        <taxon>Lophotrochozoa</taxon>
        <taxon>Bryozoa</taxon>
        <taxon>Gymnolaemata</taxon>
        <taxon>Cheilostomatida</taxon>
        <taxon>Flustrina</taxon>
        <taxon>Buguloidea</taxon>
        <taxon>Bugulidae</taxon>
        <taxon>Bugula</taxon>
    </lineage>
</organism>
<dbReference type="Gene3D" id="1.20.1070.10">
    <property type="entry name" value="Rhodopsin 7-helix transmembrane proteins"/>
    <property type="match status" value="1"/>
</dbReference>
<dbReference type="SUPFAM" id="SSF81321">
    <property type="entry name" value="Family A G protein-coupled receptor-like"/>
    <property type="match status" value="1"/>
</dbReference>
<evidence type="ECO:0000256" key="1">
    <source>
        <dbReference type="ARBA" id="ARBA00004141"/>
    </source>
</evidence>
<dbReference type="PRINTS" id="PR00237">
    <property type="entry name" value="GPCRRHODOPSN"/>
</dbReference>
<protein>
    <recommendedName>
        <fullName evidence="10">G-protein coupled receptors family 1 profile domain-containing protein</fullName>
    </recommendedName>
</protein>
<accession>A0A7J7JQP5</accession>
<feature type="transmembrane region" description="Helical" evidence="9">
    <location>
        <begin position="61"/>
        <end position="82"/>
    </location>
</feature>
<evidence type="ECO:0000256" key="5">
    <source>
        <dbReference type="ARBA" id="ARBA00023136"/>
    </source>
</evidence>
<evidence type="ECO:0000313" key="11">
    <source>
        <dbReference type="EMBL" id="KAF6028265.1"/>
    </source>
</evidence>
<keyword evidence="5 9" id="KW-0472">Membrane</keyword>
<evidence type="ECO:0000256" key="7">
    <source>
        <dbReference type="ARBA" id="ARBA00023224"/>
    </source>
</evidence>
<dbReference type="GO" id="GO:0005886">
    <property type="term" value="C:plasma membrane"/>
    <property type="evidence" value="ECO:0007669"/>
    <property type="project" value="TreeGrafter"/>
</dbReference>
<dbReference type="EMBL" id="VXIV02001969">
    <property type="protein sequence ID" value="KAF6028265.1"/>
    <property type="molecule type" value="Genomic_DNA"/>
</dbReference>
<evidence type="ECO:0000256" key="2">
    <source>
        <dbReference type="ARBA" id="ARBA00022692"/>
    </source>
</evidence>
<gene>
    <name evidence="11" type="ORF">EB796_013431</name>
</gene>
<keyword evidence="7 8" id="KW-0807">Transducer</keyword>
<feature type="transmembrane region" description="Helical" evidence="9">
    <location>
        <begin position="271"/>
        <end position="291"/>
    </location>
</feature>
<evidence type="ECO:0000256" key="3">
    <source>
        <dbReference type="ARBA" id="ARBA00022989"/>
    </source>
</evidence>
<keyword evidence="4 8" id="KW-0297">G-protein coupled receptor</keyword>
<keyword evidence="3 9" id="KW-1133">Transmembrane helix</keyword>
<dbReference type="PROSITE" id="PS00237">
    <property type="entry name" value="G_PROTEIN_RECEP_F1_1"/>
    <property type="match status" value="1"/>
</dbReference>
<feature type="transmembrane region" description="Helical" evidence="9">
    <location>
        <begin position="191"/>
        <end position="212"/>
    </location>
</feature>
<evidence type="ECO:0000256" key="6">
    <source>
        <dbReference type="ARBA" id="ARBA00023170"/>
    </source>
</evidence>
<dbReference type="PANTHER" id="PTHR24243:SF230">
    <property type="entry name" value="G-PROTEIN COUPLED RECEPTORS FAMILY 1 PROFILE DOMAIN-CONTAINING PROTEIN"/>
    <property type="match status" value="1"/>
</dbReference>
<keyword evidence="6 8" id="KW-0675">Receptor</keyword>
<evidence type="ECO:0000256" key="4">
    <source>
        <dbReference type="ARBA" id="ARBA00023040"/>
    </source>
</evidence>
<dbReference type="InterPro" id="IPR017452">
    <property type="entry name" value="GPCR_Rhodpsn_7TM"/>
</dbReference>
<dbReference type="AlphaFoldDB" id="A0A7J7JQP5"/>
<evidence type="ECO:0000313" key="12">
    <source>
        <dbReference type="Proteomes" id="UP000593567"/>
    </source>
</evidence>
<dbReference type="Pfam" id="PF00001">
    <property type="entry name" value="7tm_1"/>
    <property type="match status" value="1"/>
</dbReference>
<dbReference type="PANTHER" id="PTHR24243">
    <property type="entry name" value="G-PROTEIN COUPLED RECEPTOR"/>
    <property type="match status" value="1"/>
</dbReference>
<feature type="transmembrane region" description="Helical" evidence="9">
    <location>
        <begin position="102"/>
        <end position="121"/>
    </location>
</feature>
<proteinExistence type="inferred from homology"/>
<dbReference type="PROSITE" id="PS50262">
    <property type="entry name" value="G_PROTEIN_RECEP_F1_2"/>
    <property type="match status" value="1"/>
</dbReference>
<comment type="subcellular location">
    <subcellularLocation>
        <location evidence="1">Membrane</location>
        <topology evidence="1">Multi-pass membrane protein</topology>
    </subcellularLocation>
</comment>
<evidence type="ECO:0000256" key="8">
    <source>
        <dbReference type="RuleBase" id="RU000688"/>
    </source>
</evidence>
<keyword evidence="2 8" id="KW-0812">Transmembrane</keyword>
<keyword evidence="12" id="KW-1185">Reference proteome</keyword>
<evidence type="ECO:0000256" key="9">
    <source>
        <dbReference type="SAM" id="Phobius"/>
    </source>
</evidence>
<sequence>MWEISNFTSSATPHLELTPEEKVYMSLNGSIIILGIITNSLNLLVLFRLRIGSPCPTTKIILIFLSMADFFIMIVELFVHFIPFYTQWFQVFYTDIGCGIGSLVQASLLTTSSWYILLLTLERFTAVYFPMKAKVYCTQKRILTACIMIPILASLCFCFLPLDIVIDRTPAYHVCITKESLKQQGTFKHKLFIWIVLYFFLPAIFVVTLNAATARKLAKASHLQQRMTSVVSRNDQQTKNLLARRNPIISRAMSSQSQSAITSSEQKIRKATILVITASVAFVVLMIPRGISTSISFDARLEYQTDAEYSLDNVAYLLQYLNHATNFFLYVLVNDNFRNEIKSWFCKRKSSGFQRTKKQLQNGVDCEALTQTSGKKKKQKKVTLAV</sequence>
<dbReference type="InterPro" id="IPR000276">
    <property type="entry name" value="GPCR_Rhodpsn"/>
</dbReference>
<dbReference type="OrthoDB" id="10029014at2759"/>
<feature type="transmembrane region" description="Helical" evidence="9">
    <location>
        <begin position="142"/>
        <end position="162"/>
    </location>
</feature>
<dbReference type="Proteomes" id="UP000593567">
    <property type="component" value="Unassembled WGS sequence"/>
</dbReference>
<comment type="caution">
    <text evidence="11">The sequence shown here is derived from an EMBL/GenBank/DDBJ whole genome shotgun (WGS) entry which is preliminary data.</text>
</comment>
<feature type="transmembrane region" description="Helical" evidence="9">
    <location>
        <begin position="23"/>
        <end position="49"/>
    </location>
</feature>
<reference evidence="11" key="1">
    <citation type="submission" date="2020-06" db="EMBL/GenBank/DDBJ databases">
        <title>Draft genome of Bugula neritina, a colonial animal packing powerful symbionts and potential medicines.</title>
        <authorList>
            <person name="Rayko M."/>
        </authorList>
    </citation>
    <scope>NUCLEOTIDE SEQUENCE [LARGE SCALE GENOMIC DNA]</scope>
    <source>
        <strain evidence="11">Kwan_BN1</strain>
    </source>
</reference>
<feature type="domain" description="G-protein coupled receptors family 1 profile" evidence="10">
    <location>
        <begin position="38"/>
        <end position="330"/>
    </location>
</feature>
<name>A0A7J7JQP5_BUGNE</name>
<dbReference type="GO" id="GO:0004930">
    <property type="term" value="F:G protein-coupled receptor activity"/>
    <property type="evidence" value="ECO:0007669"/>
    <property type="project" value="UniProtKB-KW"/>
</dbReference>